<dbReference type="SMART" id="SM01375">
    <property type="entry name" value="Dynein_light"/>
    <property type="match status" value="1"/>
</dbReference>
<comment type="function">
    <text evidence="10">Force generating protein of respiratory cilia. Produces force towards the minus ends of microtubules. Dynein has ATPase activity.</text>
</comment>
<gene>
    <name evidence="12" type="ORF">CBR_g72665</name>
</gene>
<reference evidence="12 13" key="1">
    <citation type="journal article" date="2018" name="Cell">
        <title>The Chara Genome: Secondary Complexity and Implications for Plant Terrestrialization.</title>
        <authorList>
            <person name="Nishiyama T."/>
            <person name="Sakayama H."/>
            <person name="Vries J.D."/>
            <person name="Buschmann H."/>
            <person name="Saint-Marcoux D."/>
            <person name="Ullrich K.K."/>
            <person name="Haas F.B."/>
            <person name="Vanderstraeten L."/>
            <person name="Becker D."/>
            <person name="Lang D."/>
            <person name="Vosolsobe S."/>
            <person name="Rombauts S."/>
            <person name="Wilhelmsson P.K.I."/>
            <person name="Janitza P."/>
            <person name="Kern R."/>
            <person name="Heyl A."/>
            <person name="Rumpler F."/>
            <person name="Villalobos L.I.A.C."/>
            <person name="Clay J.M."/>
            <person name="Skokan R."/>
            <person name="Toyoda A."/>
            <person name="Suzuki Y."/>
            <person name="Kagoshima H."/>
            <person name="Schijlen E."/>
            <person name="Tajeshwar N."/>
            <person name="Catarino B."/>
            <person name="Hetherington A.J."/>
            <person name="Saltykova A."/>
            <person name="Bonnot C."/>
            <person name="Breuninger H."/>
            <person name="Symeonidi A."/>
            <person name="Radhakrishnan G.V."/>
            <person name="Van Nieuwerburgh F."/>
            <person name="Deforce D."/>
            <person name="Chang C."/>
            <person name="Karol K.G."/>
            <person name="Hedrich R."/>
            <person name="Ulvskov P."/>
            <person name="Glockner G."/>
            <person name="Delwiche C.F."/>
            <person name="Petrasek J."/>
            <person name="Van de Peer Y."/>
            <person name="Friml J."/>
            <person name="Beilby M."/>
            <person name="Dolan L."/>
            <person name="Kohara Y."/>
            <person name="Sugano S."/>
            <person name="Fujiyama A."/>
            <person name="Delaux P.-M."/>
            <person name="Quint M."/>
            <person name="TheiBen G."/>
            <person name="Hagemann M."/>
            <person name="Harholt J."/>
            <person name="Dunand C."/>
            <person name="Zachgo S."/>
            <person name="Langdale J."/>
            <person name="Maumus F."/>
            <person name="Straeten D.V.D."/>
            <person name="Gould S.B."/>
            <person name="Rensing S.A."/>
        </authorList>
    </citation>
    <scope>NUCLEOTIDE SEQUENCE [LARGE SCALE GENOMIC DNA]</scope>
    <source>
        <strain evidence="12 13">S276</strain>
    </source>
</reference>
<comment type="subcellular location">
    <subcellularLocation>
        <location evidence="1">Cytoplasm</location>
        <location evidence="1">Cytoskeleton</location>
        <location evidence="1">Cilium axoneme</location>
    </subcellularLocation>
</comment>
<dbReference type="InterPro" id="IPR037177">
    <property type="entry name" value="DLC_sf"/>
</dbReference>
<proteinExistence type="inferred from homology"/>
<dbReference type="SUPFAM" id="SSF54648">
    <property type="entry name" value="DLC"/>
    <property type="match status" value="1"/>
</dbReference>
<evidence type="ECO:0000313" key="13">
    <source>
        <dbReference type="Proteomes" id="UP000265515"/>
    </source>
</evidence>
<dbReference type="GO" id="GO:0005874">
    <property type="term" value="C:microtubule"/>
    <property type="evidence" value="ECO:0007669"/>
    <property type="project" value="UniProtKB-KW"/>
</dbReference>
<comment type="caution">
    <text evidence="12">The sequence shown here is derived from an EMBL/GenBank/DDBJ whole genome shotgun (WGS) entry which is preliminary data.</text>
</comment>
<evidence type="ECO:0000256" key="11">
    <source>
        <dbReference type="RuleBase" id="RU365010"/>
    </source>
</evidence>
<keyword evidence="13" id="KW-1185">Reference proteome</keyword>
<keyword evidence="5 11" id="KW-0243">Dynein</keyword>
<dbReference type="OMA" id="KEPEGPC"/>
<evidence type="ECO:0000256" key="9">
    <source>
        <dbReference type="ARBA" id="ARBA00023273"/>
    </source>
</evidence>
<dbReference type="Proteomes" id="UP000265515">
    <property type="component" value="Unassembled WGS sequence"/>
</dbReference>
<evidence type="ECO:0000256" key="5">
    <source>
        <dbReference type="ARBA" id="ARBA00023017"/>
    </source>
</evidence>
<accession>A0A388KA39</accession>
<evidence type="ECO:0000256" key="7">
    <source>
        <dbReference type="ARBA" id="ARBA00023175"/>
    </source>
</evidence>
<dbReference type="InterPro" id="IPR001372">
    <property type="entry name" value="Dynein_light_chain_typ-1/2"/>
</dbReference>
<comment type="similarity">
    <text evidence="11">Belongs to the dynein light chain family.</text>
</comment>
<organism evidence="12 13">
    <name type="scientific">Chara braunii</name>
    <name type="common">Braun's stonewort</name>
    <dbReference type="NCBI Taxonomy" id="69332"/>
    <lineage>
        <taxon>Eukaryota</taxon>
        <taxon>Viridiplantae</taxon>
        <taxon>Streptophyta</taxon>
        <taxon>Charophyceae</taxon>
        <taxon>Charales</taxon>
        <taxon>Characeae</taxon>
        <taxon>Chara</taxon>
    </lineage>
</organism>
<evidence type="ECO:0000256" key="1">
    <source>
        <dbReference type="ARBA" id="ARBA00004430"/>
    </source>
</evidence>
<evidence type="ECO:0000256" key="8">
    <source>
        <dbReference type="ARBA" id="ARBA00023212"/>
    </source>
</evidence>
<dbReference type="EMBL" id="BFEA01000080">
    <property type="protein sequence ID" value="GBG66910.1"/>
    <property type="molecule type" value="Genomic_DNA"/>
</dbReference>
<dbReference type="Pfam" id="PF01221">
    <property type="entry name" value="Dynein_light"/>
    <property type="match status" value="1"/>
</dbReference>
<dbReference type="STRING" id="69332.A0A388KA39"/>
<dbReference type="PANTHER" id="PTHR11886:SF2">
    <property type="entry name" value="DYNEIN AXONEMAL LIGHT CHAIN 4"/>
    <property type="match status" value="1"/>
</dbReference>
<dbReference type="GO" id="GO:0007017">
    <property type="term" value="P:microtubule-based process"/>
    <property type="evidence" value="ECO:0007669"/>
    <property type="project" value="InterPro"/>
</dbReference>
<evidence type="ECO:0000256" key="4">
    <source>
        <dbReference type="ARBA" id="ARBA00022701"/>
    </source>
</evidence>
<evidence type="ECO:0000313" key="12">
    <source>
        <dbReference type="EMBL" id="GBG66910.1"/>
    </source>
</evidence>
<evidence type="ECO:0000256" key="3">
    <source>
        <dbReference type="ARBA" id="ARBA00022490"/>
    </source>
</evidence>
<dbReference type="Gene3D" id="3.30.740.10">
    <property type="entry name" value="Protein Inhibitor Of Neuronal Nitric Oxide Synthase"/>
    <property type="match status" value="1"/>
</dbReference>
<sequence>MATSSSEMQSPVMAMPTMDREAFLKMAKYPLVKHSDMVEEVRLEAVEMVITAIEKHGTNYELGARNIKDIMDKKFGGPWHCVIGEYFAFHITHEVKTFLYMFASGCHAIILWKG</sequence>
<dbReference type="Gramene" id="GBG66910">
    <property type="protein sequence ID" value="GBG66910"/>
    <property type="gene ID" value="CBR_g72665"/>
</dbReference>
<keyword evidence="3 11" id="KW-0963">Cytoplasm</keyword>
<dbReference type="PANTHER" id="PTHR11886">
    <property type="entry name" value="DYNEIN LIGHT CHAIN"/>
    <property type="match status" value="1"/>
</dbReference>
<dbReference type="GO" id="GO:0005930">
    <property type="term" value="C:axoneme"/>
    <property type="evidence" value="ECO:0007669"/>
    <property type="project" value="UniProtKB-SubCell"/>
</dbReference>
<dbReference type="CDD" id="cd21453">
    <property type="entry name" value="DLC-like_DNAL4"/>
    <property type="match status" value="1"/>
</dbReference>
<evidence type="ECO:0000256" key="2">
    <source>
        <dbReference type="ARBA" id="ARBA00011655"/>
    </source>
</evidence>
<evidence type="ECO:0000256" key="10">
    <source>
        <dbReference type="ARBA" id="ARBA00057688"/>
    </source>
</evidence>
<keyword evidence="7 11" id="KW-0505">Motor protein</keyword>
<dbReference type="FunFam" id="3.30.740.10:FF:000002">
    <property type="entry name" value="Dynein light chain"/>
    <property type="match status" value="1"/>
</dbReference>
<dbReference type="AlphaFoldDB" id="A0A388KA39"/>
<evidence type="ECO:0000256" key="6">
    <source>
        <dbReference type="ARBA" id="ARBA00023069"/>
    </source>
</evidence>
<keyword evidence="9" id="KW-0966">Cell projection</keyword>
<protein>
    <recommendedName>
        <fullName evidence="11">Dynein light chain</fullName>
    </recommendedName>
</protein>
<dbReference type="GO" id="GO:0030286">
    <property type="term" value="C:dynein complex"/>
    <property type="evidence" value="ECO:0007669"/>
    <property type="project" value="UniProtKB-KW"/>
</dbReference>
<name>A0A388KA39_CHABU</name>
<dbReference type="OrthoDB" id="10033309at2759"/>
<comment type="subunit">
    <text evidence="2">Consists of at least two heavy chains and a number of intermediate and light chains.</text>
</comment>
<keyword evidence="8 11" id="KW-0206">Cytoskeleton</keyword>
<keyword evidence="4 11" id="KW-0493">Microtubule</keyword>
<keyword evidence="6" id="KW-0969">Cilium</keyword>